<evidence type="ECO:0000259" key="14">
    <source>
        <dbReference type="Pfam" id="PF17039"/>
    </source>
</evidence>
<dbReference type="InterPro" id="IPR055270">
    <property type="entry name" value="Glyco_tran_10_C"/>
</dbReference>
<keyword evidence="10 12" id="KW-0472">Membrane</keyword>
<reference evidence="16" key="1">
    <citation type="submission" date="2021-02" db="EMBL/GenBank/DDBJ databases">
        <authorList>
            <person name="Nowell W R."/>
        </authorList>
    </citation>
    <scope>NUCLEOTIDE SEQUENCE</scope>
</reference>
<dbReference type="UniPathway" id="UPA00378"/>
<dbReference type="EMBL" id="CAJOAZ010000983">
    <property type="protein sequence ID" value="CAF3745245.1"/>
    <property type="molecule type" value="Genomic_DNA"/>
</dbReference>
<dbReference type="EMBL" id="CAJNOG010000278">
    <property type="protein sequence ID" value="CAF1140770.1"/>
    <property type="molecule type" value="Genomic_DNA"/>
</dbReference>
<dbReference type="GO" id="GO:0000139">
    <property type="term" value="C:Golgi membrane"/>
    <property type="evidence" value="ECO:0007669"/>
    <property type="project" value="UniProtKB-SubCell"/>
</dbReference>
<evidence type="ECO:0000256" key="6">
    <source>
        <dbReference type="ARBA" id="ARBA00022692"/>
    </source>
</evidence>
<dbReference type="EMBL" id="CAJOBB010001742">
    <property type="protein sequence ID" value="CAF3897571.1"/>
    <property type="molecule type" value="Genomic_DNA"/>
</dbReference>
<keyword evidence="8 12" id="KW-1133">Transmembrane helix</keyword>
<evidence type="ECO:0000256" key="4">
    <source>
        <dbReference type="ARBA" id="ARBA00022676"/>
    </source>
</evidence>
<evidence type="ECO:0000313" key="16">
    <source>
        <dbReference type="EMBL" id="CAF1140770.1"/>
    </source>
</evidence>
<dbReference type="FunFam" id="3.40.50.11660:FF:000002">
    <property type="entry name" value="Alpha-(1,3)-fucosyltransferase"/>
    <property type="match status" value="1"/>
</dbReference>
<evidence type="ECO:0000259" key="13">
    <source>
        <dbReference type="Pfam" id="PF00852"/>
    </source>
</evidence>
<dbReference type="EMBL" id="CAJNOE010000221">
    <property type="protein sequence ID" value="CAF1062532.1"/>
    <property type="molecule type" value="Genomic_DNA"/>
</dbReference>
<evidence type="ECO:0000256" key="10">
    <source>
        <dbReference type="ARBA" id="ARBA00023136"/>
    </source>
</evidence>
<dbReference type="SUPFAM" id="SSF53756">
    <property type="entry name" value="UDP-Glycosyltransferase/glycogen phosphorylase"/>
    <property type="match status" value="1"/>
</dbReference>
<proteinExistence type="inferred from homology"/>
<evidence type="ECO:0000256" key="12">
    <source>
        <dbReference type="RuleBase" id="RU003832"/>
    </source>
</evidence>
<evidence type="ECO:0000256" key="9">
    <source>
        <dbReference type="ARBA" id="ARBA00023034"/>
    </source>
</evidence>
<sequence length="430" mass="51826">MAVQHRHNYCSVIKYFMTCMILSICALFYVSLTIENYALNYFNFSMTKYDDKLLFLNQSSLTYHMEQTEFYPHLPIQIYTKNREKFIKLENKTKKIILLANGFFDDETWSMKSIKNKTNSGNMSELYCSFLNNQCEITNDRDRFTQANAIVYHMRDYINRSDEILKYRHPSQRFIFTSWESPRNSIDLRSYKNFFNWTMTYKFDSHIFASYYASDTYRSKDSQWFKNLPYNYEQKTVLYENINTTKKIGTVAALISNCLTPESQRTLLITELKKYVDVTVYGRCGKPCPKSIDCRTYIAERYYFFLSFENSYCEDYTTEKLFSTVALPIVPIVFGRVNYTRYIPQSAFINVQQFPSISKLSERLYQIRTNRTLYQEYFQWKKNFIWDRFLQFMSPFCDLCLRLHLDKTPNIIHNIHKWWYHEKCDPEVQN</sequence>
<gene>
    <name evidence="15" type="ORF">IZO911_LOCUS20957</name>
    <name evidence="16" type="ORF">JYZ213_LOCUS23544</name>
    <name evidence="18" type="ORF">KXQ929_LOCUS22632</name>
    <name evidence="17" type="ORF">OXD698_LOCUS15129</name>
</gene>
<evidence type="ECO:0000313" key="18">
    <source>
        <dbReference type="EMBL" id="CAF3897571.1"/>
    </source>
</evidence>
<dbReference type="Proteomes" id="UP000663868">
    <property type="component" value="Unassembled WGS sequence"/>
</dbReference>
<feature type="domain" description="Fucosyltransferase N-terminal" evidence="14">
    <location>
        <begin position="93"/>
        <end position="211"/>
    </location>
</feature>
<dbReference type="GO" id="GO:0008417">
    <property type="term" value="F:fucosyltransferase activity"/>
    <property type="evidence" value="ECO:0007669"/>
    <property type="project" value="InterPro"/>
</dbReference>
<evidence type="ECO:0000256" key="2">
    <source>
        <dbReference type="ARBA" id="ARBA00004922"/>
    </source>
</evidence>
<keyword evidence="5 12" id="KW-0808">Transferase</keyword>
<dbReference type="AlphaFoldDB" id="A0A814RYM7"/>
<evidence type="ECO:0000313" key="19">
    <source>
        <dbReference type="Proteomes" id="UP000663845"/>
    </source>
</evidence>
<dbReference type="InterPro" id="IPR038577">
    <property type="entry name" value="GT10-like_C_sf"/>
</dbReference>
<organism evidence="16 19">
    <name type="scientific">Adineta steineri</name>
    <dbReference type="NCBI Taxonomy" id="433720"/>
    <lineage>
        <taxon>Eukaryota</taxon>
        <taxon>Metazoa</taxon>
        <taxon>Spiralia</taxon>
        <taxon>Gnathifera</taxon>
        <taxon>Rotifera</taxon>
        <taxon>Eurotatoria</taxon>
        <taxon>Bdelloidea</taxon>
        <taxon>Adinetida</taxon>
        <taxon>Adinetidae</taxon>
        <taxon>Adineta</taxon>
    </lineage>
</organism>
<dbReference type="Proteomes" id="UP000663844">
    <property type="component" value="Unassembled WGS sequence"/>
</dbReference>
<keyword evidence="9 12" id="KW-0333">Golgi apparatus</keyword>
<protein>
    <recommendedName>
        <fullName evidence="12">Fucosyltransferase</fullName>
        <ecNumber evidence="12">2.4.1.-</ecNumber>
    </recommendedName>
</protein>
<evidence type="ECO:0000313" key="15">
    <source>
        <dbReference type="EMBL" id="CAF1062532.1"/>
    </source>
</evidence>
<keyword evidence="11" id="KW-0325">Glycoprotein</keyword>
<comment type="caution">
    <text evidence="16">The sequence shown here is derived from an EMBL/GenBank/DDBJ whole genome shotgun (WGS) entry which is preliminary data.</text>
</comment>
<evidence type="ECO:0000256" key="3">
    <source>
        <dbReference type="ARBA" id="ARBA00008919"/>
    </source>
</evidence>
<feature type="domain" description="Fucosyltransferase C-terminal" evidence="13">
    <location>
        <begin position="246"/>
        <end position="418"/>
    </location>
</feature>
<dbReference type="InterPro" id="IPR001503">
    <property type="entry name" value="Glyco_trans_10"/>
</dbReference>
<dbReference type="Proteomes" id="UP000663860">
    <property type="component" value="Unassembled WGS sequence"/>
</dbReference>
<evidence type="ECO:0000256" key="7">
    <source>
        <dbReference type="ARBA" id="ARBA00022968"/>
    </source>
</evidence>
<accession>A0A814RYM7</accession>
<dbReference type="InterPro" id="IPR031481">
    <property type="entry name" value="Glyco_tran_10_N"/>
</dbReference>
<dbReference type="Proteomes" id="UP000663845">
    <property type="component" value="Unassembled WGS sequence"/>
</dbReference>
<dbReference type="Pfam" id="PF17039">
    <property type="entry name" value="Glyco_tran_10_N"/>
    <property type="match status" value="1"/>
</dbReference>
<dbReference type="PANTHER" id="PTHR48438">
    <property type="entry name" value="ALPHA-(1,3)-FUCOSYLTRANSFERASE C-RELATED"/>
    <property type="match status" value="1"/>
</dbReference>
<evidence type="ECO:0000313" key="17">
    <source>
        <dbReference type="EMBL" id="CAF3745245.1"/>
    </source>
</evidence>
<dbReference type="PANTHER" id="PTHR48438:SF1">
    <property type="entry name" value="ALPHA-(1,3)-FUCOSYLTRANSFERASE C-RELATED"/>
    <property type="match status" value="1"/>
</dbReference>
<evidence type="ECO:0000256" key="8">
    <source>
        <dbReference type="ARBA" id="ARBA00022989"/>
    </source>
</evidence>
<evidence type="ECO:0000256" key="1">
    <source>
        <dbReference type="ARBA" id="ARBA00004323"/>
    </source>
</evidence>
<dbReference type="GO" id="GO:0032580">
    <property type="term" value="C:Golgi cisterna membrane"/>
    <property type="evidence" value="ECO:0007669"/>
    <property type="project" value="UniProtKB-SubCell"/>
</dbReference>
<dbReference type="Pfam" id="PF00852">
    <property type="entry name" value="Glyco_transf_10"/>
    <property type="match status" value="1"/>
</dbReference>
<name>A0A814RYM7_9BILA</name>
<keyword evidence="7" id="KW-0735">Signal-anchor</keyword>
<dbReference type="Gene3D" id="3.40.50.11660">
    <property type="entry name" value="Glycosyl transferase family 10, C-terminal domain"/>
    <property type="match status" value="1"/>
</dbReference>
<dbReference type="EC" id="2.4.1.-" evidence="12"/>
<keyword evidence="6 12" id="KW-0812">Transmembrane</keyword>
<comment type="subcellular location">
    <subcellularLocation>
        <location evidence="1">Golgi apparatus membrane</location>
        <topology evidence="1">Single-pass type II membrane protein</topology>
    </subcellularLocation>
    <subcellularLocation>
        <location evidence="12">Golgi apparatus</location>
        <location evidence="12">Golgi stack membrane</location>
        <topology evidence="12">Single-pass type II membrane protein</topology>
    </subcellularLocation>
</comment>
<feature type="transmembrane region" description="Helical" evidence="12">
    <location>
        <begin position="12"/>
        <end position="32"/>
    </location>
</feature>
<comment type="pathway">
    <text evidence="2">Protein modification; protein glycosylation.</text>
</comment>
<evidence type="ECO:0000256" key="5">
    <source>
        <dbReference type="ARBA" id="ARBA00022679"/>
    </source>
</evidence>
<comment type="similarity">
    <text evidence="3 12">Belongs to the glycosyltransferase 10 family.</text>
</comment>
<keyword evidence="4 12" id="KW-0328">Glycosyltransferase</keyword>
<evidence type="ECO:0000256" key="11">
    <source>
        <dbReference type="ARBA" id="ARBA00023180"/>
    </source>
</evidence>